<keyword evidence="1" id="KW-0472">Membrane</keyword>
<sequence>MNPSTVYISIIESIYLIYMFYFFNTTTDFNLIHHTYFDNIKILKHIQGNEKGLRICLFGRILLPFFIYFLIGRHYDPSLNQYWLSIMIVSLLLSLLNMNALVYLLPIWAIELYNRYT</sequence>
<feature type="transmembrane region" description="Helical" evidence="1">
    <location>
        <begin position="52"/>
        <end position="71"/>
    </location>
</feature>
<keyword evidence="1" id="KW-1133">Transmembrane helix</keyword>
<accession>A0A5J6VND0</accession>
<keyword evidence="1" id="KW-0812">Transmembrane</keyword>
<proteinExistence type="predicted"/>
<organism evidence="2">
    <name type="scientific">Megaviridae environmental sample</name>
    <dbReference type="NCBI Taxonomy" id="1737588"/>
    <lineage>
        <taxon>Viruses</taxon>
        <taxon>Varidnaviria</taxon>
        <taxon>Bamfordvirae</taxon>
        <taxon>Nucleocytoviricota</taxon>
        <taxon>Megaviricetes</taxon>
        <taxon>Imitervirales</taxon>
        <taxon>Mimiviridae</taxon>
        <taxon>environmental samples</taxon>
    </lineage>
</organism>
<feature type="transmembrane region" description="Helical" evidence="1">
    <location>
        <begin position="83"/>
        <end position="105"/>
    </location>
</feature>
<reference evidence="2" key="1">
    <citation type="journal article" date="2019" name="Philos. Trans. R. Soc. Lond., B, Biol. Sci.">
        <title>Targeted metagenomic recovery of four divergent viruses reveals shared and distinctive characteristics of giant viruses of marine eukaryotes.</title>
        <authorList>
            <person name="Needham D.M."/>
            <person name="Poirier C."/>
            <person name="Hehenberger E."/>
            <person name="Jimenez V."/>
            <person name="Swalwell J.E."/>
            <person name="Santoro A.E."/>
            <person name="Worden A.Z."/>
        </authorList>
    </citation>
    <scope>NUCLEOTIDE SEQUENCE</scope>
    <source>
        <strain evidence="2">OPacV-421</strain>
    </source>
</reference>
<dbReference type="EMBL" id="MN448295">
    <property type="protein sequence ID" value="QFG74941.1"/>
    <property type="molecule type" value="Genomic_DNA"/>
</dbReference>
<protein>
    <submittedName>
        <fullName evidence="2">Uncharacterized protein</fullName>
    </submittedName>
</protein>
<feature type="transmembrane region" description="Helical" evidence="1">
    <location>
        <begin position="6"/>
        <end position="23"/>
    </location>
</feature>
<evidence type="ECO:0000256" key="1">
    <source>
        <dbReference type="SAM" id="Phobius"/>
    </source>
</evidence>
<evidence type="ECO:0000313" key="2">
    <source>
        <dbReference type="EMBL" id="QFG74941.1"/>
    </source>
</evidence>
<name>A0A5J6VND0_9VIRU</name>